<dbReference type="InterPro" id="IPR038071">
    <property type="entry name" value="UROD/MetE-like_sf"/>
</dbReference>
<dbReference type="SUPFAM" id="SSF51726">
    <property type="entry name" value="UROD/MetE-like"/>
    <property type="match status" value="1"/>
</dbReference>
<dbReference type="EMBL" id="BMHI01000001">
    <property type="protein sequence ID" value="GGB15968.1"/>
    <property type="molecule type" value="Genomic_DNA"/>
</dbReference>
<protein>
    <recommendedName>
        <fullName evidence="4">Methionine synthase</fullName>
    </recommendedName>
</protein>
<dbReference type="Gene3D" id="3.20.20.210">
    <property type="match status" value="1"/>
</dbReference>
<dbReference type="RefSeq" id="WP_188835125.1">
    <property type="nucleotide sequence ID" value="NZ_BMHI01000001.1"/>
</dbReference>
<name>A0A916WNZ3_9MICO</name>
<evidence type="ECO:0000313" key="3">
    <source>
        <dbReference type="Proteomes" id="UP000636793"/>
    </source>
</evidence>
<comment type="caution">
    <text evidence="2">The sequence shown here is derived from an EMBL/GenBank/DDBJ whole genome shotgun (WGS) entry which is preliminary data.</text>
</comment>
<reference evidence="2" key="2">
    <citation type="submission" date="2020-09" db="EMBL/GenBank/DDBJ databases">
        <authorList>
            <person name="Sun Q."/>
            <person name="Zhou Y."/>
        </authorList>
    </citation>
    <scope>NUCLEOTIDE SEQUENCE</scope>
    <source>
        <strain evidence="2">CGMCC 1.15085</strain>
    </source>
</reference>
<organism evidence="2 3">
    <name type="scientific">Flexivirga endophytica</name>
    <dbReference type="NCBI Taxonomy" id="1849103"/>
    <lineage>
        <taxon>Bacteria</taxon>
        <taxon>Bacillati</taxon>
        <taxon>Actinomycetota</taxon>
        <taxon>Actinomycetes</taxon>
        <taxon>Micrococcales</taxon>
        <taxon>Dermacoccaceae</taxon>
        <taxon>Flexivirga</taxon>
    </lineage>
</organism>
<dbReference type="AlphaFoldDB" id="A0A916WNZ3"/>
<evidence type="ECO:0000313" key="2">
    <source>
        <dbReference type="EMBL" id="GGB15968.1"/>
    </source>
</evidence>
<keyword evidence="3" id="KW-1185">Reference proteome</keyword>
<dbReference type="Proteomes" id="UP000636793">
    <property type="component" value="Unassembled WGS sequence"/>
</dbReference>
<accession>A0A916WNZ3</accession>
<evidence type="ECO:0008006" key="4">
    <source>
        <dbReference type="Google" id="ProtNLM"/>
    </source>
</evidence>
<evidence type="ECO:0000256" key="1">
    <source>
        <dbReference type="SAM" id="MobiDB-lite"/>
    </source>
</evidence>
<reference evidence="2" key="1">
    <citation type="journal article" date="2014" name="Int. J. Syst. Evol. Microbiol.">
        <title>Complete genome sequence of Corynebacterium casei LMG S-19264T (=DSM 44701T), isolated from a smear-ripened cheese.</title>
        <authorList>
            <consortium name="US DOE Joint Genome Institute (JGI-PGF)"/>
            <person name="Walter F."/>
            <person name="Albersmeier A."/>
            <person name="Kalinowski J."/>
            <person name="Ruckert C."/>
        </authorList>
    </citation>
    <scope>NUCLEOTIDE SEQUENCE</scope>
    <source>
        <strain evidence="2">CGMCC 1.15085</strain>
    </source>
</reference>
<gene>
    <name evidence="2" type="ORF">GCM10011492_02100</name>
</gene>
<feature type="region of interest" description="Disordered" evidence="1">
    <location>
        <begin position="264"/>
        <end position="286"/>
    </location>
</feature>
<sequence length="354" mass="37466">MNAVAASGIGSLPGTDVEGAARAVRELYGDGGLPYLVELPARGPGADLIGRTAAQLTGLAVDLQPAGWRLTDAAGRDAARARAYLRQDLDVLAEVYDGYTGALKVQFCGPWTLAATLALPRGERVVSDPGAARDIVQSLADTVVEHLQQVRRLVPGAVATVQWDEPALPAVLAGRLPTASGYGRVRAVDPNVVRDGLLRLTETVGREADSQIMHCCAADVPVPLVRQVAGLELGLDTSLIRAAQWDGIAELVESGRRLWAGLVPTDSTARHPRQSGGRTANDAEPDGRARYESFHQHVDPFVGQWHRVGLEPALLEQVVVTPACGLSGLSPAEAQRIGRLTVDAAHAIRDLAER</sequence>
<proteinExistence type="predicted"/>